<accession>A0A6A4LDH9</accession>
<proteinExistence type="predicted"/>
<dbReference type="PANTHER" id="PTHR35987:SF3">
    <property type="entry name" value="PROTEIN PLASTID REDOX INSENSITIVE 2-LIKE ISOFORM X1"/>
    <property type="match status" value="1"/>
</dbReference>
<evidence type="ECO:0000256" key="1">
    <source>
        <dbReference type="SAM" id="MobiDB-lite"/>
    </source>
</evidence>
<keyword evidence="3" id="KW-1185">Reference proteome</keyword>
<organism evidence="2 3">
    <name type="scientific">Rhododendron williamsianum</name>
    <dbReference type="NCBI Taxonomy" id="262921"/>
    <lineage>
        <taxon>Eukaryota</taxon>
        <taxon>Viridiplantae</taxon>
        <taxon>Streptophyta</taxon>
        <taxon>Embryophyta</taxon>
        <taxon>Tracheophyta</taxon>
        <taxon>Spermatophyta</taxon>
        <taxon>Magnoliopsida</taxon>
        <taxon>eudicotyledons</taxon>
        <taxon>Gunneridae</taxon>
        <taxon>Pentapetalae</taxon>
        <taxon>asterids</taxon>
        <taxon>Ericales</taxon>
        <taxon>Ericaceae</taxon>
        <taxon>Ericoideae</taxon>
        <taxon>Rhodoreae</taxon>
        <taxon>Rhododendron</taxon>
    </lineage>
</organism>
<dbReference type="GO" id="GO:0010468">
    <property type="term" value="P:regulation of gene expression"/>
    <property type="evidence" value="ECO:0007669"/>
    <property type="project" value="InterPro"/>
</dbReference>
<feature type="compositionally biased region" description="Polar residues" evidence="1">
    <location>
        <begin position="47"/>
        <end position="68"/>
    </location>
</feature>
<name>A0A6A4LDH9_9ERIC</name>
<comment type="caution">
    <text evidence="2">The sequence shown here is derived from an EMBL/GenBank/DDBJ whole genome shotgun (WGS) entry which is preliminary data.</text>
</comment>
<dbReference type="AlphaFoldDB" id="A0A6A4LDH9"/>
<feature type="region of interest" description="Disordered" evidence="1">
    <location>
        <begin position="47"/>
        <end position="70"/>
    </location>
</feature>
<evidence type="ECO:0000313" key="3">
    <source>
        <dbReference type="Proteomes" id="UP000428333"/>
    </source>
</evidence>
<evidence type="ECO:0000313" key="2">
    <source>
        <dbReference type="EMBL" id="KAE9454071.1"/>
    </source>
</evidence>
<protein>
    <recommendedName>
        <fullName evidence="4">Protein PLASTID REDOX INSENSITIVE 2, chloroplastic</fullName>
    </recommendedName>
</protein>
<sequence>MALCTSSLTITSSTPRAIPAKNPGSSSASILRASCVILRHPYSTVSLPSKPVSTRRASPKSNPLQATQPPKYVYPDPIPEFALAETKKFREEILRKLSKDEEAFGDELEMIVNVCAEVFSEFLHKEYGGPGTLLVEPFTEMFVALNEKKLPRPSVAARACLLWAQKYVDEDWEVWNSKSLG</sequence>
<gene>
    <name evidence="2" type="ORF">C3L33_14035</name>
</gene>
<dbReference type="InterPro" id="IPR039349">
    <property type="entry name" value="PRIN2"/>
</dbReference>
<reference evidence="2 3" key="1">
    <citation type="journal article" date="2019" name="Genome Biol. Evol.">
        <title>The Rhododendron genome and chromosomal organization provide insight into shared whole-genome duplications across the heath family (Ericaceae).</title>
        <authorList>
            <person name="Soza V.L."/>
            <person name="Lindsley D."/>
            <person name="Waalkes A."/>
            <person name="Ramage E."/>
            <person name="Patwardhan R.P."/>
            <person name="Burton J.N."/>
            <person name="Adey A."/>
            <person name="Kumar A."/>
            <person name="Qiu R."/>
            <person name="Shendure J."/>
            <person name="Hall B."/>
        </authorList>
    </citation>
    <scope>NUCLEOTIDE SEQUENCE [LARGE SCALE GENOMIC DNA]</scope>
    <source>
        <strain evidence="2">RSF 1966-606</strain>
    </source>
</reference>
<evidence type="ECO:0008006" key="4">
    <source>
        <dbReference type="Google" id="ProtNLM"/>
    </source>
</evidence>
<dbReference type="EMBL" id="QEFC01002152">
    <property type="protein sequence ID" value="KAE9454071.1"/>
    <property type="molecule type" value="Genomic_DNA"/>
</dbReference>
<feature type="non-terminal residue" evidence="2">
    <location>
        <position position="1"/>
    </location>
</feature>
<dbReference type="Proteomes" id="UP000428333">
    <property type="component" value="Linkage Group LG08"/>
</dbReference>
<dbReference type="OrthoDB" id="1924990at2759"/>
<dbReference type="PANTHER" id="PTHR35987">
    <property type="entry name" value="PROTEIN PLASTID REDOX INSENSITIVE 2, CHLOROPLASTIC-RELATED"/>
    <property type="match status" value="1"/>
</dbReference>